<evidence type="ECO:0000313" key="2">
    <source>
        <dbReference type="EMBL" id="KAK3946157.1"/>
    </source>
</evidence>
<name>A0AAN6S9M0_9PEZI</name>
<gene>
    <name evidence="2" type="ORF">QBC46DRAFT_1272</name>
</gene>
<proteinExistence type="predicted"/>
<sequence length="636" mass="68585">MAASSRFLEGSMNDRTSAAPPLNFLGPEDAAAYEQRFYDANHRMSYPQYQHPQHHWPTSSAGQAAAQQQQSNHHKRGSFFLAPLWDGVREKLHLTKSKSTSSIGQSNGQKLSKENKTSERMEKVNSATSNTTTFSAFAPGAASAYPAATPAVGTGTGADNIRSTQGLPSREEVHETYKNLMASGFFDQHVIHGTRHPLRVATSQPQPESESRPPLQRQSRSFPAVPNGTGIKALSERAATAQTRPPPPVPVSSFSSIPYSATISPPPAERPIRAMAPPPPPPNLSRPSTATRPSSSSSFRAFVTGPSPQRGTKRGMDDGVDGPEQEVESGARKLVKKLRKSASRISIDLSLMQSRPRPSTSSDARPPMPLLSRSSSIFGGKRDQNEQQPRPSLTTVRAAPPPAPTCAPPPPPVTTTTTTSIEDSNNISNRLIKTPTKKLTKSRERRKLMGLTLGRRRSRSRSRGPSPPPPSTPESRVVHTMAAKHERALSTDAVVTSPKAIVTSPKTMRSPGVMSDRVLGDEDILSEGATTDYECEYVDGDDDEMAIDSPEQITVHTAIAVPVHSVPSFHYPQRQRTLPLSVVPDPNRGIPSIPIIPSTFKSGVNSGNVACSTNEVKIFSRDSAVVGAEDVENQVC</sequence>
<feature type="compositionally biased region" description="Acidic residues" evidence="1">
    <location>
        <begin position="318"/>
        <end position="327"/>
    </location>
</feature>
<dbReference type="AlphaFoldDB" id="A0AAN6S9M0"/>
<feature type="compositionally biased region" description="Basic and acidic residues" evidence="1">
    <location>
        <begin position="111"/>
        <end position="123"/>
    </location>
</feature>
<dbReference type="EMBL" id="MU853752">
    <property type="protein sequence ID" value="KAK3946157.1"/>
    <property type="molecule type" value="Genomic_DNA"/>
</dbReference>
<evidence type="ECO:0000313" key="3">
    <source>
        <dbReference type="Proteomes" id="UP001303473"/>
    </source>
</evidence>
<protein>
    <submittedName>
        <fullName evidence="2">Uncharacterized protein</fullName>
    </submittedName>
</protein>
<feature type="compositionally biased region" description="Polar residues" evidence="1">
    <location>
        <begin position="420"/>
        <end position="431"/>
    </location>
</feature>
<feature type="region of interest" description="Disordered" evidence="1">
    <location>
        <begin position="197"/>
        <end position="479"/>
    </location>
</feature>
<keyword evidence="3" id="KW-1185">Reference proteome</keyword>
<feature type="region of interest" description="Disordered" evidence="1">
    <location>
        <begin position="1"/>
        <end position="25"/>
    </location>
</feature>
<accession>A0AAN6S9M0</accession>
<comment type="caution">
    <text evidence="2">The sequence shown here is derived from an EMBL/GenBank/DDBJ whole genome shotgun (WGS) entry which is preliminary data.</text>
</comment>
<dbReference type="Proteomes" id="UP001303473">
    <property type="component" value="Unassembled WGS sequence"/>
</dbReference>
<feature type="compositionally biased region" description="Low complexity" evidence="1">
    <location>
        <begin position="59"/>
        <end position="71"/>
    </location>
</feature>
<feature type="region of interest" description="Disordered" evidence="1">
    <location>
        <begin position="48"/>
        <end position="75"/>
    </location>
</feature>
<feature type="compositionally biased region" description="Basic residues" evidence="1">
    <location>
        <begin position="435"/>
        <end position="462"/>
    </location>
</feature>
<feature type="compositionally biased region" description="Low complexity" evidence="1">
    <location>
        <begin position="251"/>
        <end position="260"/>
    </location>
</feature>
<feature type="compositionally biased region" description="Basic residues" evidence="1">
    <location>
        <begin position="333"/>
        <end position="342"/>
    </location>
</feature>
<evidence type="ECO:0000256" key="1">
    <source>
        <dbReference type="SAM" id="MobiDB-lite"/>
    </source>
</evidence>
<organism evidence="2 3">
    <name type="scientific">Diplogelasinospora grovesii</name>
    <dbReference type="NCBI Taxonomy" id="303347"/>
    <lineage>
        <taxon>Eukaryota</taxon>
        <taxon>Fungi</taxon>
        <taxon>Dikarya</taxon>
        <taxon>Ascomycota</taxon>
        <taxon>Pezizomycotina</taxon>
        <taxon>Sordariomycetes</taxon>
        <taxon>Sordariomycetidae</taxon>
        <taxon>Sordariales</taxon>
        <taxon>Diplogelasinosporaceae</taxon>
        <taxon>Diplogelasinospora</taxon>
    </lineage>
</organism>
<feature type="compositionally biased region" description="Low complexity" evidence="1">
    <location>
        <begin position="285"/>
        <end position="302"/>
    </location>
</feature>
<reference evidence="3" key="1">
    <citation type="journal article" date="2023" name="Mol. Phylogenet. Evol.">
        <title>Genome-scale phylogeny and comparative genomics of the fungal order Sordariales.</title>
        <authorList>
            <person name="Hensen N."/>
            <person name="Bonometti L."/>
            <person name="Westerberg I."/>
            <person name="Brannstrom I.O."/>
            <person name="Guillou S."/>
            <person name="Cros-Aarteil S."/>
            <person name="Calhoun S."/>
            <person name="Haridas S."/>
            <person name="Kuo A."/>
            <person name="Mondo S."/>
            <person name="Pangilinan J."/>
            <person name="Riley R."/>
            <person name="LaButti K."/>
            <person name="Andreopoulos B."/>
            <person name="Lipzen A."/>
            <person name="Chen C."/>
            <person name="Yan M."/>
            <person name="Daum C."/>
            <person name="Ng V."/>
            <person name="Clum A."/>
            <person name="Steindorff A."/>
            <person name="Ohm R.A."/>
            <person name="Martin F."/>
            <person name="Silar P."/>
            <person name="Natvig D.O."/>
            <person name="Lalanne C."/>
            <person name="Gautier V."/>
            <person name="Ament-Velasquez S.L."/>
            <person name="Kruys A."/>
            <person name="Hutchinson M.I."/>
            <person name="Powell A.J."/>
            <person name="Barry K."/>
            <person name="Miller A.N."/>
            <person name="Grigoriev I.V."/>
            <person name="Debuchy R."/>
            <person name="Gladieux P."/>
            <person name="Hiltunen Thoren M."/>
            <person name="Johannesson H."/>
        </authorList>
    </citation>
    <scope>NUCLEOTIDE SEQUENCE [LARGE SCALE GENOMIC DNA]</scope>
    <source>
        <strain evidence="3">CBS 340.73</strain>
    </source>
</reference>
<feature type="compositionally biased region" description="Polar residues" evidence="1">
    <location>
        <begin position="351"/>
        <end position="363"/>
    </location>
</feature>
<feature type="region of interest" description="Disordered" evidence="1">
    <location>
        <begin position="96"/>
        <end position="128"/>
    </location>
</feature>
<feature type="compositionally biased region" description="Low complexity" evidence="1">
    <location>
        <begin position="203"/>
        <end position="214"/>
    </location>
</feature>
<feature type="compositionally biased region" description="Pro residues" evidence="1">
    <location>
        <begin position="399"/>
        <end position="413"/>
    </location>
</feature>